<sequence length="63" mass="7352">MSLRAWFKRFDVDKNSTTETITNECFSFLGSCEELSVEDKKYLNELGYSDGEISEIEEIMDEK</sequence>
<dbReference type="AlphaFoldDB" id="A0A430AW62"/>
<dbReference type="EMBL" id="NGKA01000008">
    <property type="protein sequence ID" value="RSU12288.1"/>
    <property type="molecule type" value="Genomic_DNA"/>
</dbReference>
<reference evidence="1 2" key="1">
    <citation type="submission" date="2017-05" db="EMBL/GenBank/DDBJ databases">
        <title>Vagococcus spp. assemblies.</title>
        <authorList>
            <person name="Gulvik C.A."/>
        </authorList>
    </citation>
    <scope>NUCLEOTIDE SEQUENCE [LARGE SCALE GENOMIC DNA]</scope>
    <source>
        <strain evidence="1 2">CCUG 51432</strain>
    </source>
</reference>
<protein>
    <submittedName>
        <fullName evidence="1">Uncharacterized protein</fullName>
    </submittedName>
</protein>
<name>A0A430AW62_9ENTE</name>
<organism evidence="1 2">
    <name type="scientific">Vagococcus elongatus</name>
    <dbReference type="NCBI Taxonomy" id="180344"/>
    <lineage>
        <taxon>Bacteria</taxon>
        <taxon>Bacillati</taxon>
        <taxon>Bacillota</taxon>
        <taxon>Bacilli</taxon>
        <taxon>Lactobacillales</taxon>
        <taxon>Enterococcaceae</taxon>
        <taxon>Vagococcus</taxon>
    </lineage>
</organism>
<evidence type="ECO:0000313" key="1">
    <source>
        <dbReference type="EMBL" id="RSU12288.1"/>
    </source>
</evidence>
<accession>A0A430AW62</accession>
<dbReference type="Proteomes" id="UP000287605">
    <property type="component" value="Unassembled WGS sequence"/>
</dbReference>
<dbReference type="RefSeq" id="WP_126808759.1">
    <property type="nucleotide sequence ID" value="NZ_NGKA01000008.1"/>
</dbReference>
<comment type="caution">
    <text evidence="1">The sequence shown here is derived from an EMBL/GenBank/DDBJ whole genome shotgun (WGS) entry which is preliminary data.</text>
</comment>
<keyword evidence="2" id="KW-1185">Reference proteome</keyword>
<gene>
    <name evidence="1" type="ORF">CBF29_06720</name>
</gene>
<evidence type="ECO:0000313" key="2">
    <source>
        <dbReference type="Proteomes" id="UP000287605"/>
    </source>
</evidence>
<proteinExistence type="predicted"/>